<reference evidence="2" key="2">
    <citation type="submission" date="2022-01" db="EMBL/GenBank/DDBJ databases">
        <title>Collection of gut derived symbiotic bacterial strains cultured from healthy donors.</title>
        <authorList>
            <person name="Lin H."/>
            <person name="Kohout C."/>
            <person name="Waligurski E."/>
            <person name="Pamer E.G."/>
        </authorList>
    </citation>
    <scope>NUCLEOTIDE SEQUENCE</scope>
    <source>
        <strain evidence="2">DFI.1.149</strain>
    </source>
</reference>
<dbReference type="Proteomes" id="UP001212263">
    <property type="component" value="Unassembled WGS sequence"/>
</dbReference>
<evidence type="ECO:0000313" key="3">
    <source>
        <dbReference type="EMBL" id="MDB9224872.1"/>
    </source>
</evidence>
<evidence type="ECO:0000313" key="9">
    <source>
        <dbReference type="Proteomes" id="UP000284434"/>
    </source>
</evidence>
<dbReference type="InterPro" id="IPR003594">
    <property type="entry name" value="HATPase_dom"/>
</dbReference>
<dbReference type="Pfam" id="PF13581">
    <property type="entry name" value="HATPase_c_2"/>
    <property type="match status" value="1"/>
</dbReference>
<evidence type="ECO:0000313" key="8">
    <source>
        <dbReference type="Proteomes" id="UP000284243"/>
    </source>
</evidence>
<reference evidence="3" key="3">
    <citation type="submission" date="2023-01" db="EMBL/GenBank/DDBJ databases">
        <title>Human gut microbiome strain richness.</title>
        <authorList>
            <person name="Chen-Liaw A."/>
        </authorList>
    </citation>
    <scope>NUCLEOTIDE SEQUENCE</scope>
    <source>
        <strain evidence="3">RTP21484st1_B7_RTP21484_190118</strain>
    </source>
</reference>
<evidence type="ECO:0000313" key="5">
    <source>
        <dbReference type="EMBL" id="RGV30257.1"/>
    </source>
</evidence>
<gene>
    <name evidence="5" type="ORF">DWW24_02355</name>
    <name evidence="4" type="ORF">DWW57_06490</name>
    <name evidence="6" type="ORF">DXA53_10975</name>
    <name evidence="2" type="ORF">L0P03_06575</name>
    <name evidence="3" type="ORF">PN645_18005</name>
</gene>
<dbReference type="Proteomes" id="UP000284243">
    <property type="component" value="Unassembled WGS sequence"/>
</dbReference>
<evidence type="ECO:0000313" key="4">
    <source>
        <dbReference type="EMBL" id="RGU57199.1"/>
    </source>
</evidence>
<dbReference type="InterPro" id="IPR036890">
    <property type="entry name" value="HATPase_C_sf"/>
</dbReference>
<comment type="caution">
    <text evidence="5">The sequence shown here is derived from an EMBL/GenBank/DDBJ whole genome shotgun (WGS) entry which is preliminary data.</text>
</comment>
<evidence type="ECO:0000313" key="6">
    <source>
        <dbReference type="EMBL" id="RGY06079.1"/>
    </source>
</evidence>
<dbReference type="EMBL" id="QRYW01000003">
    <property type="protein sequence ID" value="RGV30257.1"/>
    <property type="molecule type" value="Genomic_DNA"/>
</dbReference>
<dbReference type="Gene3D" id="3.30.565.10">
    <property type="entry name" value="Histidine kinase-like ATPase, C-terminal domain"/>
    <property type="match status" value="1"/>
</dbReference>
<proteinExistence type="predicted"/>
<reference evidence="7 8" key="1">
    <citation type="submission" date="2018-08" db="EMBL/GenBank/DDBJ databases">
        <title>A genome reference for cultivated species of the human gut microbiota.</title>
        <authorList>
            <person name="Zou Y."/>
            <person name="Xue W."/>
            <person name="Luo G."/>
        </authorList>
    </citation>
    <scope>NUCLEOTIDE SEQUENCE [LARGE SCALE GENOMIC DNA]</scope>
    <source>
        <strain evidence="5 7">AF14-6AC</strain>
        <strain evidence="4 8">AF16-14</strain>
        <strain evidence="6 9">OF03-11</strain>
    </source>
</reference>
<accession>A0A1Y4A0R6</accession>
<evidence type="ECO:0000313" key="7">
    <source>
        <dbReference type="Proteomes" id="UP000283426"/>
    </source>
</evidence>
<protein>
    <submittedName>
        <fullName evidence="5">Anti-sigma regulatory factor</fullName>
    </submittedName>
</protein>
<dbReference type="AlphaFoldDB" id="A0A1Y4A0R6"/>
<dbReference type="EMBL" id="QSCO01000014">
    <property type="protein sequence ID" value="RGY06079.1"/>
    <property type="molecule type" value="Genomic_DNA"/>
</dbReference>
<evidence type="ECO:0000259" key="1">
    <source>
        <dbReference type="Pfam" id="PF13581"/>
    </source>
</evidence>
<evidence type="ECO:0000313" key="2">
    <source>
        <dbReference type="EMBL" id="MCG4959517.1"/>
    </source>
</evidence>
<dbReference type="EMBL" id="JAQMRD010000033">
    <property type="protein sequence ID" value="MDB9224872.1"/>
    <property type="molecule type" value="Genomic_DNA"/>
</dbReference>
<dbReference type="Proteomes" id="UP000283426">
    <property type="component" value="Unassembled WGS sequence"/>
</dbReference>
<organism evidence="5 7">
    <name type="scientific">Odoribacter splanchnicus</name>
    <dbReference type="NCBI Taxonomy" id="28118"/>
    <lineage>
        <taxon>Bacteria</taxon>
        <taxon>Pseudomonadati</taxon>
        <taxon>Bacteroidota</taxon>
        <taxon>Bacteroidia</taxon>
        <taxon>Bacteroidales</taxon>
        <taxon>Odoribacteraceae</taxon>
        <taxon>Odoribacter</taxon>
    </lineage>
</organism>
<name>A0A1Y4A0R6_9BACT</name>
<feature type="domain" description="Histidine kinase/HSP90-like ATPase" evidence="1">
    <location>
        <begin position="16"/>
        <end position="133"/>
    </location>
</feature>
<dbReference type="RefSeq" id="WP_022160943.1">
    <property type="nucleotide sequence ID" value="NZ_BAABYK010000001.1"/>
</dbReference>
<dbReference type="EMBL" id="JAKNDN010000010">
    <property type="protein sequence ID" value="MCG4959517.1"/>
    <property type="molecule type" value="Genomic_DNA"/>
</dbReference>
<dbReference type="SUPFAM" id="SSF55874">
    <property type="entry name" value="ATPase domain of HSP90 chaperone/DNA topoisomerase II/histidine kinase"/>
    <property type="match status" value="1"/>
</dbReference>
<dbReference type="EMBL" id="QRYC01000006">
    <property type="protein sequence ID" value="RGU57199.1"/>
    <property type="molecule type" value="Genomic_DNA"/>
</dbReference>
<dbReference type="Proteomes" id="UP000284434">
    <property type="component" value="Unassembled WGS sequence"/>
</dbReference>
<sequence length="137" mass="14767">MEFNFNLEGGNFSRAGAASSEIKKILKQLNVDALLIKRIVVALYEAEVNVVAHAYEGVMNVVLDGKSIVVTITDKGPGIPDIAKAMQEGFSTASPEVREMGFGAGMGLPNMKKNCDRLNIESTVNVGTKVTMTTYLR</sequence>
<dbReference type="Proteomes" id="UP001199750">
    <property type="component" value="Unassembled WGS sequence"/>
</dbReference>